<dbReference type="PANTHER" id="PTHR35523:SF1">
    <property type="entry name" value="CELL WALL PROTEIN SED1"/>
    <property type="match status" value="1"/>
</dbReference>
<dbReference type="GO" id="GO:0009277">
    <property type="term" value="C:fungal-type cell wall"/>
    <property type="evidence" value="ECO:0007669"/>
    <property type="project" value="TreeGrafter"/>
</dbReference>
<dbReference type="Proteomes" id="UP001285441">
    <property type="component" value="Unassembled WGS sequence"/>
</dbReference>
<name>A0AAE0JY83_9PEZI</name>
<dbReference type="GO" id="GO:0031505">
    <property type="term" value="P:fungal-type cell wall organization"/>
    <property type="evidence" value="ECO:0007669"/>
    <property type="project" value="InterPro"/>
</dbReference>
<reference evidence="1" key="2">
    <citation type="submission" date="2023-06" db="EMBL/GenBank/DDBJ databases">
        <authorList>
            <consortium name="Lawrence Berkeley National Laboratory"/>
            <person name="Haridas S."/>
            <person name="Hensen N."/>
            <person name="Bonometti L."/>
            <person name="Westerberg I."/>
            <person name="Brannstrom I.O."/>
            <person name="Guillou S."/>
            <person name="Cros-Aarteil S."/>
            <person name="Calhoun S."/>
            <person name="Kuo A."/>
            <person name="Mondo S."/>
            <person name="Pangilinan J."/>
            <person name="Riley R."/>
            <person name="LaButti K."/>
            <person name="Andreopoulos B."/>
            <person name="Lipzen A."/>
            <person name="Chen C."/>
            <person name="Yanf M."/>
            <person name="Daum C."/>
            <person name="Ng V."/>
            <person name="Clum A."/>
            <person name="Steindorff A."/>
            <person name="Ohm R."/>
            <person name="Martin F."/>
            <person name="Silar P."/>
            <person name="Natvig D."/>
            <person name="Lalanne C."/>
            <person name="Gautier V."/>
            <person name="Ament-velasquez S.L."/>
            <person name="Kruys A."/>
            <person name="Hutchinson M.I."/>
            <person name="Powell A.J."/>
            <person name="Barry K."/>
            <person name="Miller A.N."/>
            <person name="Grigoriev I.V."/>
            <person name="Debuchy R."/>
            <person name="Gladieux P."/>
            <person name="Thoren M.H."/>
            <person name="Johannesson H."/>
        </authorList>
    </citation>
    <scope>NUCLEOTIDE SEQUENCE</scope>
    <source>
        <strain evidence="1">CBS 232.78</strain>
    </source>
</reference>
<dbReference type="GO" id="GO:0005199">
    <property type="term" value="F:structural constituent of cell wall"/>
    <property type="evidence" value="ECO:0007669"/>
    <property type="project" value="InterPro"/>
</dbReference>
<protein>
    <submittedName>
        <fullName evidence="1">Uncharacterized protein</fullName>
    </submittedName>
</protein>
<comment type="caution">
    <text evidence="1">The sequence shown here is derived from an EMBL/GenBank/DDBJ whole genome shotgun (WGS) entry which is preliminary data.</text>
</comment>
<reference evidence="1" key="1">
    <citation type="journal article" date="2023" name="Mol. Phylogenet. Evol.">
        <title>Genome-scale phylogeny and comparative genomics of the fungal order Sordariales.</title>
        <authorList>
            <person name="Hensen N."/>
            <person name="Bonometti L."/>
            <person name="Westerberg I."/>
            <person name="Brannstrom I.O."/>
            <person name="Guillou S."/>
            <person name="Cros-Aarteil S."/>
            <person name="Calhoun S."/>
            <person name="Haridas S."/>
            <person name="Kuo A."/>
            <person name="Mondo S."/>
            <person name="Pangilinan J."/>
            <person name="Riley R."/>
            <person name="LaButti K."/>
            <person name="Andreopoulos B."/>
            <person name="Lipzen A."/>
            <person name="Chen C."/>
            <person name="Yan M."/>
            <person name="Daum C."/>
            <person name="Ng V."/>
            <person name="Clum A."/>
            <person name="Steindorff A."/>
            <person name="Ohm R.A."/>
            <person name="Martin F."/>
            <person name="Silar P."/>
            <person name="Natvig D.O."/>
            <person name="Lalanne C."/>
            <person name="Gautier V."/>
            <person name="Ament-Velasquez S.L."/>
            <person name="Kruys A."/>
            <person name="Hutchinson M.I."/>
            <person name="Powell A.J."/>
            <person name="Barry K."/>
            <person name="Miller A.N."/>
            <person name="Grigoriev I.V."/>
            <person name="Debuchy R."/>
            <person name="Gladieux P."/>
            <person name="Hiltunen Thoren M."/>
            <person name="Johannesson H."/>
        </authorList>
    </citation>
    <scope>NUCLEOTIDE SEQUENCE</scope>
    <source>
        <strain evidence="1">CBS 232.78</strain>
    </source>
</reference>
<proteinExistence type="predicted"/>
<dbReference type="AlphaFoldDB" id="A0AAE0JY83"/>
<keyword evidence="2" id="KW-1185">Reference proteome</keyword>
<dbReference type="InterPro" id="IPR038843">
    <property type="entry name" value="Sed1/Spi1"/>
</dbReference>
<sequence>MILLSMLGAPGRESIRGFVFALELSWTPSRSSTSKLRKNEKMLMSGSSLLGGRSGTIVTEAITAITTFCPSPTTLTRGTMEYTATKATTLTIKDCSCTVTKLWPTGLSYYNKTLAGARTKPPGTSSSMLIVTASSGSSGGGSRDGSAPFISGGDQGAIVGNQALHWAVVGVGAALLLLHA</sequence>
<accession>A0AAE0JY83</accession>
<gene>
    <name evidence="1" type="ORF">B0H63DRAFT_529899</name>
</gene>
<dbReference type="PANTHER" id="PTHR35523">
    <property type="entry name" value="CELL WALL PROTEIN SED1"/>
    <property type="match status" value="1"/>
</dbReference>
<organism evidence="1 2">
    <name type="scientific">Podospora didyma</name>
    <dbReference type="NCBI Taxonomy" id="330526"/>
    <lineage>
        <taxon>Eukaryota</taxon>
        <taxon>Fungi</taxon>
        <taxon>Dikarya</taxon>
        <taxon>Ascomycota</taxon>
        <taxon>Pezizomycotina</taxon>
        <taxon>Sordariomycetes</taxon>
        <taxon>Sordariomycetidae</taxon>
        <taxon>Sordariales</taxon>
        <taxon>Podosporaceae</taxon>
        <taxon>Podospora</taxon>
    </lineage>
</organism>
<evidence type="ECO:0000313" key="2">
    <source>
        <dbReference type="Proteomes" id="UP001285441"/>
    </source>
</evidence>
<dbReference type="EMBL" id="JAULSW010000012">
    <property type="protein sequence ID" value="KAK3366514.1"/>
    <property type="molecule type" value="Genomic_DNA"/>
</dbReference>
<evidence type="ECO:0000313" key="1">
    <source>
        <dbReference type="EMBL" id="KAK3366514.1"/>
    </source>
</evidence>